<dbReference type="PANTHER" id="PTHR37984:SF5">
    <property type="entry name" value="PROTEIN NYNRIN-LIKE"/>
    <property type="match status" value="1"/>
</dbReference>
<dbReference type="Pfam" id="PF00078">
    <property type="entry name" value="RVT_1"/>
    <property type="match status" value="1"/>
</dbReference>
<dbReference type="InterPro" id="IPR043128">
    <property type="entry name" value="Rev_trsase/Diguanyl_cyclase"/>
</dbReference>
<protein>
    <recommendedName>
        <fullName evidence="2">Reverse transcriptase domain-containing protein</fullName>
    </recommendedName>
</protein>
<keyword evidence="4" id="KW-1185">Reference proteome</keyword>
<evidence type="ECO:0000256" key="1">
    <source>
        <dbReference type="ARBA" id="ARBA00023268"/>
    </source>
</evidence>
<dbReference type="SUPFAM" id="SSF56672">
    <property type="entry name" value="DNA/RNA polymerases"/>
    <property type="match status" value="1"/>
</dbReference>
<evidence type="ECO:0000259" key="2">
    <source>
        <dbReference type="PROSITE" id="PS50878"/>
    </source>
</evidence>
<dbReference type="InterPro" id="IPR050951">
    <property type="entry name" value="Retrovirus_Pol_polyprotein"/>
</dbReference>
<comment type="caution">
    <text evidence="3">The sequence shown here is derived from an EMBL/GenBank/DDBJ whole genome shotgun (WGS) entry which is preliminary data.</text>
</comment>
<dbReference type="Pfam" id="PF17919">
    <property type="entry name" value="RT_RNaseH_2"/>
    <property type="match status" value="1"/>
</dbReference>
<organism evidence="3 4">
    <name type="scientific">Periplaneta americana</name>
    <name type="common">American cockroach</name>
    <name type="synonym">Blatta americana</name>
    <dbReference type="NCBI Taxonomy" id="6978"/>
    <lineage>
        <taxon>Eukaryota</taxon>
        <taxon>Metazoa</taxon>
        <taxon>Ecdysozoa</taxon>
        <taxon>Arthropoda</taxon>
        <taxon>Hexapoda</taxon>
        <taxon>Insecta</taxon>
        <taxon>Pterygota</taxon>
        <taxon>Neoptera</taxon>
        <taxon>Polyneoptera</taxon>
        <taxon>Dictyoptera</taxon>
        <taxon>Blattodea</taxon>
        <taxon>Blattoidea</taxon>
        <taxon>Blattidae</taxon>
        <taxon>Blattinae</taxon>
        <taxon>Periplaneta</taxon>
    </lineage>
</organism>
<dbReference type="Gene3D" id="3.30.70.270">
    <property type="match status" value="2"/>
</dbReference>
<sequence length="741" mass="85048">MDITGITGNQMHAEGSIMLNVGNIGIKCYVISQLPNSNIQLIFGCDYIRQAQQKSILNLRFGCVPPLSETIVRFQREKEDGDYVCPKQQVGNNVYLAEGLIRCQNHYFLACVVNTSESEETIKDVPLLEKLLTTNQYRRCQTTQDRITLLHSKLRLAHLCNEEYESILAICDQYTDIFHLPGDRLSEVKNIEHTIPAPNVTKAITKLNEETVGDSFPLPNIQDILDKLGRAKYFSSVDCACGYWQITVAKEDQCKTAFSTQQGHFEFKRMPFGLKAAPATFQRFMNSILLQMLGMRAFVYLDDVIIFGETLEEYNDRLKEVFDIFRKNNVQMEPDKCEFLKEELKYLGHIITKEGIYPDPEKTEAIANFPTPKQARDIQSFLGLAGYYRKFVSQFSQIAKPLNMLLKKDVSWQWTPIEEESFVQLKNALVASPVLQYPDFTKPFIVTTDASNIALGAILSQGPIGKDQPIANASRTLNGTEIHYSTRDKELLAIIWVIMWMTLKACIYFCITCNTIDVPLEAINSQSGIYFDHIRDVWFSPHYWNVLTTIDLQPIQSLYITLQQGIVTLQNECNGVKQFTWYHKTDCDHGIMHIQAKHKSVGRIKETIDEILGPIYGERKRRSVLGFVGEISRILFGTATEAEIDTYKDKLNQMQKEQLRVLQLSSEQLTILKSSLISINETLTETTLNTQSIVNQFNVMVNTWRKEWEDDKIQNEKIRRINMIIKHIELGMNTRTIIHYL</sequence>
<keyword evidence="1" id="KW-0511">Multifunctional enzyme</keyword>
<dbReference type="InterPro" id="IPR041577">
    <property type="entry name" value="RT_RNaseH_2"/>
</dbReference>
<feature type="domain" description="Reverse transcriptase" evidence="2">
    <location>
        <begin position="138"/>
        <end position="351"/>
    </location>
</feature>
<reference evidence="3 4" key="1">
    <citation type="journal article" date="2022" name="Allergy">
        <title>Genome assembly and annotation of Periplaneta americana reveal a comprehensive cockroach allergen profile.</title>
        <authorList>
            <person name="Wang L."/>
            <person name="Xiong Q."/>
            <person name="Saelim N."/>
            <person name="Wang L."/>
            <person name="Nong W."/>
            <person name="Wan A.T."/>
            <person name="Shi M."/>
            <person name="Liu X."/>
            <person name="Cao Q."/>
            <person name="Hui J.H.L."/>
            <person name="Sookrung N."/>
            <person name="Leung T.F."/>
            <person name="Tungtrongchitr A."/>
            <person name="Tsui S.K.W."/>
        </authorList>
    </citation>
    <scope>NUCLEOTIDE SEQUENCE [LARGE SCALE GENOMIC DNA]</scope>
    <source>
        <strain evidence="3">PWHHKU_190912</strain>
    </source>
</reference>
<proteinExistence type="predicted"/>
<dbReference type="InterPro" id="IPR043502">
    <property type="entry name" value="DNA/RNA_pol_sf"/>
</dbReference>
<dbReference type="Gene3D" id="3.10.10.10">
    <property type="entry name" value="HIV Type 1 Reverse Transcriptase, subunit A, domain 1"/>
    <property type="match status" value="1"/>
</dbReference>
<evidence type="ECO:0000313" key="3">
    <source>
        <dbReference type="EMBL" id="KAJ4452181.1"/>
    </source>
</evidence>
<gene>
    <name evidence="3" type="ORF">ANN_03699</name>
</gene>
<dbReference type="EMBL" id="JAJSOF020000001">
    <property type="protein sequence ID" value="KAJ4452181.1"/>
    <property type="molecule type" value="Genomic_DNA"/>
</dbReference>
<dbReference type="PANTHER" id="PTHR37984">
    <property type="entry name" value="PROTEIN CBG26694"/>
    <property type="match status" value="1"/>
</dbReference>
<dbReference type="CDD" id="cd01647">
    <property type="entry name" value="RT_LTR"/>
    <property type="match status" value="1"/>
</dbReference>
<name>A0ABQ8U1K9_PERAM</name>
<accession>A0ABQ8U1K9</accession>
<evidence type="ECO:0000313" key="4">
    <source>
        <dbReference type="Proteomes" id="UP001148838"/>
    </source>
</evidence>
<dbReference type="InterPro" id="IPR000477">
    <property type="entry name" value="RT_dom"/>
</dbReference>
<dbReference type="PROSITE" id="PS50878">
    <property type="entry name" value="RT_POL"/>
    <property type="match status" value="1"/>
</dbReference>
<dbReference type="Proteomes" id="UP001148838">
    <property type="component" value="Unassembled WGS sequence"/>
</dbReference>